<dbReference type="RefSeq" id="WP_425580205.1">
    <property type="nucleotide sequence ID" value="NZ_BAAABV010000017.1"/>
</dbReference>
<evidence type="ECO:0000256" key="6">
    <source>
        <dbReference type="PROSITE-ProRule" id="PRU01091"/>
    </source>
</evidence>
<evidence type="ECO:0000256" key="5">
    <source>
        <dbReference type="ARBA" id="ARBA00023163"/>
    </source>
</evidence>
<dbReference type="EMBL" id="BAAABV010000017">
    <property type="protein sequence ID" value="GAA0295029.1"/>
    <property type="molecule type" value="Genomic_DNA"/>
</dbReference>
<name>A0ABN0VFA0_9ACTN</name>
<feature type="region of interest" description="Disordered" evidence="7">
    <location>
        <begin position="266"/>
        <end position="287"/>
    </location>
</feature>
<dbReference type="Gene3D" id="1.25.40.10">
    <property type="entry name" value="Tetratricopeptide repeat domain"/>
    <property type="match status" value="3"/>
</dbReference>
<dbReference type="CDD" id="cd15831">
    <property type="entry name" value="BTAD"/>
    <property type="match status" value="1"/>
</dbReference>
<sequence length="1051" mass="112986">MTTTEPGSGGRREAVPQRNPLRFNVLGSLESWAAGGRLRLGGAIQERVLSMLLLESGRVVTVARLVEAAWEQDPPATAAHQVRKAVADLRRRIPDGGAVIVTDGPGYRAAVTAGQLDLLEFDALVQAAGQAAKEGRLTTAAERLASALALWRGPVLSGAGGSVIDGAATALEERRLSAAEQYFGLRLTLGESGELVSGLRALITEHPLRETLRGQLMLALYRTGRQAEALQEYGRVRELLVEELGIDPGPQLARLYESILRDAPELAGPERPAPEARAPDPEPAPAPVPVAAAVAVQEAPPAPVPAAPAAEAPCTLPYDLPDFTGRAKELNELFASVREGGEGGPGQERYSRIVAIDGMGGMGKTSLAVRAAHRLADRYPDGQLLIDLRGFTPGETPVTPASALDGLLRTLGTPGDRIPEDLEGRAALWRATLDGRRILLLLDNAVDAAQIRPLLPASPGCLVLVTSRARLLDLDGVEWVSIDLMKPEESTDLMTQTLGAARVAAEPEAAAELAELCGHLPLALRIATARLRNRPRWTVRYLVERLRDETRRMDELSSGERSVAATLRLSYLAMDEKHRTAFRILSLHPGADIDVHTAAALLGASVRDAEDTLEFLLDVHLVQQPDIGLYTFHDLVRSFAQSLRVPATEAADAAAVERLLGYYLTATDAACEVLFPGREHRPTGIQPYEGELPALGRAELAGRWFDQEHDGLLAAVALADRRGHDRYTACLSRNLSFHLHARGRFDEFWNLGRLAVAAARRLDDPHLLSVSLANLGAACWKLGRFEEGLEVAAEGRDTAVRLGDRHIEAHSESTIGLLLSMLGQYAAAVPLIERAINLASELGIRREEAEGLTMLSSLYERCGLYEEAAETARRAIGISRGLGYEVGELIAVTDLAFAQAGLGEYRAAEESLRTARALCARSREQADVALVLALSAEVSDRLGAYEEASGYAEQALALARSSGAPIRLAKVENLLGRLYVRRRDHEAARVLHAHAHKIASAIRLRSEEARALTGLALVAEAAGDPATASAHRAEAAELFDAMGIPEQRRAH</sequence>
<dbReference type="InterPro" id="IPR036388">
    <property type="entry name" value="WH-like_DNA-bd_sf"/>
</dbReference>
<dbReference type="Pfam" id="PF00486">
    <property type="entry name" value="Trans_reg_C"/>
    <property type="match status" value="1"/>
</dbReference>
<dbReference type="SUPFAM" id="SSF46894">
    <property type="entry name" value="C-terminal effector domain of the bipartite response regulators"/>
    <property type="match status" value="1"/>
</dbReference>
<evidence type="ECO:0000256" key="1">
    <source>
        <dbReference type="ARBA" id="ARBA00005820"/>
    </source>
</evidence>
<dbReference type="SUPFAM" id="SSF48452">
    <property type="entry name" value="TPR-like"/>
    <property type="match status" value="3"/>
</dbReference>
<comment type="similarity">
    <text evidence="1">Belongs to the AfsR/DnrI/RedD regulatory family.</text>
</comment>
<evidence type="ECO:0000256" key="4">
    <source>
        <dbReference type="ARBA" id="ARBA00023125"/>
    </source>
</evidence>
<dbReference type="Pfam" id="PF03704">
    <property type="entry name" value="BTAD"/>
    <property type="match status" value="1"/>
</dbReference>
<dbReference type="Pfam" id="PF13181">
    <property type="entry name" value="TPR_8"/>
    <property type="match status" value="1"/>
</dbReference>
<proteinExistence type="inferred from homology"/>
<dbReference type="SMART" id="SM00862">
    <property type="entry name" value="Trans_reg_C"/>
    <property type="match status" value="1"/>
</dbReference>
<dbReference type="PROSITE" id="PS51755">
    <property type="entry name" value="OMPR_PHOB"/>
    <property type="match status" value="1"/>
</dbReference>
<gene>
    <name evidence="9" type="ORF">GCM10010302_37150</name>
</gene>
<feature type="DNA-binding region" description="OmpR/PhoB-type" evidence="6">
    <location>
        <begin position="13"/>
        <end position="111"/>
    </location>
</feature>
<keyword evidence="10" id="KW-1185">Reference proteome</keyword>
<evidence type="ECO:0000313" key="10">
    <source>
        <dbReference type="Proteomes" id="UP001501867"/>
    </source>
</evidence>
<dbReference type="InterPro" id="IPR016032">
    <property type="entry name" value="Sig_transdc_resp-reg_C-effctor"/>
</dbReference>
<keyword evidence="4 6" id="KW-0238">DNA-binding</keyword>
<evidence type="ECO:0000259" key="8">
    <source>
        <dbReference type="PROSITE" id="PS51755"/>
    </source>
</evidence>
<dbReference type="InterPro" id="IPR002182">
    <property type="entry name" value="NB-ARC"/>
</dbReference>
<dbReference type="Gene3D" id="1.10.10.10">
    <property type="entry name" value="Winged helix-like DNA-binding domain superfamily/Winged helix DNA-binding domain"/>
    <property type="match status" value="2"/>
</dbReference>
<comment type="caution">
    <text evidence="9">The sequence shown here is derived from an EMBL/GenBank/DDBJ whole genome shotgun (WGS) entry which is preliminary data.</text>
</comment>
<dbReference type="PANTHER" id="PTHR35807">
    <property type="entry name" value="TRANSCRIPTIONAL REGULATOR REDD-RELATED"/>
    <property type="match status" value="1"/>
</dbReference>
<dbReference type="InterPro" id="IPR051677">
    <property type="entry name" value="AfsR-DnrI-RedD_regulator"/>
</dbReference>
<keyword evidence="5" id="KW-0804">Transcription</keyword>
<dbReference type="SMART" id="SM00028">
    <property type="entry name" value="TPR"/>
    <property type="match status" value="7"/>
</dbReference>
<dbReference type="PRINTS" id="PR00364">
    <property type="entry name" value="DISEASERSIST"/>
</dbReference>
<evidence type="ECO:0000256" key="3">
    <source>
        <dbReference type="ARBA" id="ARBA00023015"/>
    </source>
</evidence>
<dbReference type="Pfam" id="PF00931">
    <property type="entry name" value="NB-ARC"/>
    <property type="match status" value="1"/>
</dbReference>
<dbReference type="InterPro" id="IPR027417">
    <property type="entry name" value="P-loop_NTPase"/>
</dbReference>
<evidence type="ECO:0000256" key="2">
    <source>
        <dbReference type="ARBA" id="ARBA00023012"/>
    </source>
</evidence>
<dbReference type="InterPro" id="IPR001867">
    <property type="entry name" value="OmpR/PhoB-type_DNA-bd"/>
</dbReference>
<organism evidence="9 10">
    <name type="scientific">Streptomyces polychromogenes</name>
    <dbReference type="NCBI Taxonomy" id="67342"/>
    <lineage>
        <taxon>Bacteria</taxon>
        <taxon>Bacillati</taxon>
        <taxon>Actinomycetota</taxon>
        <taxon>Actinomycetes</taxon>
        <taxon>Kitasatosporales</taxon>
        <taxon>Streptomycetaceae</taxon>
        <taxon>Streptomyces</taxon>
    </lineage>
</organism>
<dbReference type="InterPro" id="IPR019734">
    <property type="entry name" value="TPR_rpt"/>
</dbReference>
<keyword evidence="3" id="KW-0805">Transcription regulation</keyword>
<feature type="domain" description="OmpR/PhoB-type" evidence="8">
    <location>
        <begin position="13"/>
        <end position="111"/>
    </location>
</feature>
<dbReference type="PANTHER" id="PTHR35807:SF1">
    <property type="entry name" value="TRANSCRIPTIONAL REGULATOR REDD"/>
    <property type="match status" value="1"/>
</dbReference>
<accession>A0ABN0VFA0</accession>
<evidence type="ECO:0000313" key="9">
    <source>
        <dbReference type="EMBL" id="GAA0295029.1"/>
    </source>
</evidence>
<dbReference type="InterPro" id="IPR011990">
    <property type="entry name" value="TPR-like_helical_dom_sf"/>
</dbReference>
<reference evidence="9 10" key="1">
    <citation type="journal article" date="2019" name="Int. J. Syst. Evol. Microbiol.">
        <title>The Global Catalogue of Microorganisms (GCM) 10K type strain sequencing project: providing services to taxonomists for standard genome sequencing and annotation.</title>
        <authorList>
            <consortium name="The Broad Institute Genomics Platform"/>
            <consortium name="The Broad Institute Genome Sequencing Center for Infectious Disease"/>
            <person name="Wu L."/>
            <person name="Ma J."/>
        </authorList>
    </citation>
    <scope>NUCLEOTIDE SEQUENCE [LARGE SCALE GENOMIC DNA]</scope>
    <source>
        <strain evidence="9 10">JCM 4505</strain>
    </source>
</reference>
<protein>
    <submittedName>
        <fullName evidence="9">BTAD domain-containing putative transcriptional regulator</fullName>
    </submittedName>
</protein>
<dbReference type="SMART" id="SM01043">
    <property type="entry name" value="BTAD"/>
    <property type="match status" value="1"/>
</dbReference>
<evidence type="ECO:0000256" key="7">
    <source>
        <dbReference type="SAM" id="MobiDB-lite"/>
    </source>
</evidence>
<dbReference type="Gene3D" id="3.40.50.300">
    <property type="entry name" value="P-loop containing nucleotide triphosphate hydrolases"/>
    <property type="match status" value="1"/>
</dbReference>
<dbReference type="Proteomes" id="UP001501867">
    <property type="component" value="Unassembled WGS sequence"/>
</dbReference>
<keyword evidence="2" id="KW-0902">Two-component regulatory system</keyword>
<dbReference type="SUPFAM" id="SSF52540">
    <property type="entry name" value="P-loop containing nucleoside triphosphate hydrolases"/>
    <property type="match status" value="1"/>
</dbReference>
<dbReference type="InterPro" id="IPR005158">
    <property type="entry name" value="BTAD"/>
</dbReference>